<sequence length="76" mass="9510">DKLALTILLLDEEEAELKEKIKKKRNRKWVHPMLEKRKLEGEYWTLFKDLLKYDDKFDQYFRMPQCKFYDLLKLIE</sequence>
<evidence type="ECO:0000313" key="1">
    <source>
        <dbReference type="EMBL" id="EFN89778.1"/>
    </source>
</evidence>
<dbReference type="EMBL" id="GL445323">
    <property type="protein sequence ID" value="EFN89778.1"/>
    <property type="molecule type" value="Genomic_DNA"/>
</dbReference>
<proteinExistence type="predicted"/>
<organism evidence="2">
    <name type="scientific">Harpegnathos saltator</name>
    <name type="common">Jerdon's jumping ant</name>
    <dbReference type="NCBI Taxonomy" id="610380"/>
    <lineage>
        <taxon>Eukaryota</taxon>
        <taxon>Metazoa</taxon>
        <taxon>Ecdysozoa</taxon>
        <taxon>Arthropoda</taxon>
        <taxon>Hexapoda</taxon>
        <taxon>Insecta</taxon>
        <taxon>Pterygota</taxon>
        <taxon>Neoptera</taxon>
        <taxon>Endopterygota</taxon>
        <taxon>Hymenoptera</taxon>
        <taxon>Apocrita</taxon>
        <taxon>Aculeata</taxon>
        <taxon>Formicoidea</taxon>
        <taxon>Formicidae</taxon>
        <taxon>Ponerinae</taxon>
        <taxon>Ponerini</taxon>
        <taxon>Harpegnathos</taxon>
    </lineage>
</organism>
<protein>
    <submittedName>
        <fullName evidence="1">Uncharacterized protein</fullName>
    </submittedName>
</protein>
<feature type="non-terminal residue" evidence="1">
    <location>
        <position position="76"/>
    </location>
</feature>
<dbReference type="InParanoid" id="E2B3A0"/>
<accession>E2B3A0</accession>
<gene>
    <name evidence="1" type="ORF">EAI_13965</name>
</gene>
<dbReference type="Proteomes" id="UP000008237">
    <property type="component" value="Unassembled WGS sequence"/>
</dbReference>
<name>E2B3A0_HARSA</name>
<evidence type="ECO:0000313" key="2">
    <source>
        <dbReference type="Proteomes" id="UP000008237"/>
    </source>
</evidence>
<keyword evidence="2" id="KW-1185">Reference proteome</keyword>
<reference evidence="1 2" key="1">
    <citation type="journal article" date="2010" name="Science">
        <title>Genomic comparison of the ants Camponotus floridanus and Harpegnathos saltator.</title>
        <authorList>
            <person name="Bonasio R."/>
            <person name="Zhang G."/>
            <person name="Ye C."/>
            <person name="Mutti N.S."/>
            <person name="Fang X."/>
            <person name="Qin N."/>
            <person name="Donahue G."/>
            <person name="Yang P."/>
            <person name="Li Q."/>
            <person name="Li C."/>
            <person name="Zhang P."/>
            <person name="Huang Z."/>
            <person name="Berger S.L."/>
            <person name="Reinberg D."/>
            <person name="Wang J."/>
            <person name="Liebig J."/>
        </authorList>
    </citation>
    <scope>NUCLEOTIDE SEQUENCE [LARGE SCALE GENOMIC DNA]</scope>
    <source>
        <strain evidence="1 2">R22 G/1</strain>
    </source>
</reference>
<feature type="non-terminal residue" evidence="1">
    <location>
        <position position="1"/>
    </location>
</feature>
<dbReference type="AlphaFoldDB" id="E2B3A0"/>
<dbReference type="OMA" id="GFANICW"/>